<dbReference type="PANTHER" id="PTHR12881">
    <property type="entry name" value="MEDIATOR OF RNA POLYMERASE II TRANSCRIPTION SUBUNIT 1"/>
    <property type="match status" value="1"/>
</dbReference>
<feature type="compositionally biased region" description="Polar residues" evidence="1">
    <location>
        <begin position="221"/>
        <end position="232"/>
    </location>
</feature>
<feature type="compositionally biased region" description="Polar residues" evidence="1">
    <location>
        <begin position="778"/>
        <end position="787"/>
    </location>
</feature>
<dbReference type="OrthoDB" id="2281547at2759"/>
<feature type="compositionally biased region" description="Polar residues" evidence="1">
    <location>
        <begin position="382"/>
        <end position="411"/>
    </location>
</feature>
<feature type="compositionally biased region" description="Polar residues" evidence="1">
    <location>
        <begin position="755"/>
        <end position="769"/>
    </location>
</feature>
<accession>A0A8J2P114</accession>
<dbReference type="EMBL" id="CAJVCH010142403">
    <property type="protein sequence ID" value="CAG7726964.1"/>
    <property type="molecule type" value="Genomic_DNA"/>
</dbReference>
<dbReference type="GO" id="GO:0006357">
    <property type="term" value="P:regulation of transcription by RNA polymerase II"/>
    <property type="evidence" value="ECO:0007669"/>
    <property type="project" value="TreeGrafter"/>
</dbReference>
<sequence length="798" mass="84445">MVSSIHFTLASQLPHVVGILRQQLIFNTLVASCVRVGSKPDMDCIVFEVNALSHQNVSVSFQHPLEDSLVTLEFDLRDVSHPMCRLHAVTTNAADIIPTLEEHACKVVQRSLSIPITVRAVIRRWQTMKSKYEPPNSEFNIPVGGSYGSDNVNQLQSNEISCGAESERAQNQQQQSSQQGPMVPGVVMGLNGTGNAPANSSLSTQQQSNNTSAPSSGRHPSGSNTYTISPIPNNNSNNNNNNASANGNSGNMNNFSTPSATPSGQNQQNPMDLISSYINPLFSLSNQLNLGNALPGNFPNIGGLTLQNLQNLTGLLDQVGQRGRRRKRKGTSSDSNANQIPGGPLNIQGNTTNVPRPSPSPSPKSPRMLPNKSPKRRPSEGSDISDTSQGDNTRAPTPQTPLTPRGDNSNSNAAINLLMTEMGLDIPDPRWNIDITPVGGSGNSSATQAMENFIASKLLTGFGSAAAASSNNASASSQNQGNEFNMENFDSDMEMEATQMGGSSTGNDFTNKFSVPQNKKLTGKKSRDFPKRSVSLDSHSTGLDDLSSNLQSFLNSAAANSGNNDSAGVGSDFKPLVTPSLSITPVPTNSSPSQNTVNSLLANMRTGIEIIPLPNPVQIPNSITVTPINPKPLVQLSENSNKKNSKDKKNEDSNLDGGTTIKKKIGPAPDGSSKKERKRKASNLLPPILDEDGLPIHDFNPGKQPKLLGPFGTVPGSGNFSNMGNTDKKGNAGMSVSLKNSSPPFSLNVKKPGSPNLNRAPTPNKSGSPTPKMGGKPSVSTLKSVSGSPKYPDISLQG</sequence>
<dbReference type="GO" id="GO:0003712">
    <property type="term" value="F:transcription coregulator activity"/>
    <property type="evidence" value="ECO:0007669"/>
    <property type="project" value="TreeGrafter"/>
</dbReference>
<feature type="region of interest" description="Disordered" evidence="1">
    <location>
        <begin position="162"/>
        <end position="271"/>
    </location>
</feature>
<feature type="non-terminal residue" evidence="2">
    <location>
        <position position="1"/>
    </location>
</feature>
<feature type="compositionally biased region" description="Polar residues" evidence="1">
    <location>
        <begin position="716"/>
        <end position="725"/>
    </location>
</feature>
<protein>
    <recommendedName>
        <fullName evidence="4">Mediator complex subunit 1</fullName>
    </recommendedName>
</protein>
<dbReference type="InterPro" id="IPR051999">
    <property type="entry name" value="Mediator_complex_subunit_1"/>
</dbReference>
<feature type="compositionally biased region" description="Polar residues" evidence="1">
    <location>
        <begin position="500"/>
        <end position="520"/>
    </location>
</feature>
<reference evidence="2" key="1">
    <citation type="submission" date="2021-06" db="EMBL/GenBank/DDBJ databases">
        <authorList>
            <person name="Hodson N. C."/>
            <person name="Mongue J. A."/>
            <person name="Jaron S. K."/>
        </authorList>
    </citation>
    <scope>NUCLEOTIDE SEQUENCE</scope>
</reference>
<evidence type="ECO:0000256" key="1">
    <source>
        <dbReference type="SAM" id="MobiDB-lite"/>
    </source>
</evidence>
<organism evidence="2 3">
    <name type="scientific">Allacma fusca</name>
    <dbReference type="NCBI Taxonomy" id="39272"/>
    <lineage>
        <taxon>Eukaryota</taxon>
        <taxon>Metazoa</taxon>
        <taxon>Ecdysozoa</taxon>
        <taxon>Arthropoda</taxon>
        <taxon>Hexapoda</taxon>
        <taxon>Collembola</taxon>
        <taxon>Symphypleona</taxon>
        <taxon>Sminthuridae</taxon>
        <taxon>Allacma</taxon>
    </lineage>
</organism>
<gene>
    <name evidence="2" type="ORF">AFUS01_LOCUS15839</name>
</gene>
<feature type="region of interest" description="Disordered" evidence="1">
    <location>
        <begin position="632"/>
        <end position="694"/>
    </location>
</feature>
<keyword evidence="3" id="KW-1185">Reference proteome</keyword>
<evidence type="ECO:0000313" key="3">
    <source>
        <dbReference type="Proteomes" id="UP000708208"/>
    </source>
</evidence>
<dbReference type="AlphaFoldDB" id="A0A8J2P114"/>
<feature type="compositionally biased region" description="Polar residues" evidence="1">
    <location>
        <begin position="255"/>
        <end position="271"/>
    </location>
</feature>
<feature type="region of interest" description="Disordered" evidence="1">
    <location>
        <begin position="712"/>
        <end position="798"/>
    </location>
</feature>
<feature type="compositionally biased region" description="Low complexity" evidence="1">
    <location>
        <begin position="170"/>
        <end position="179"/>
    </location>
</feature>
<feature type="compositionally biased region" description="Low complexity" evidence="1">
    <location>
        <begin position="198"/>
        <end position="216"/>
    </location>
</feature>
<name>A0A8J2P114_9HEXA</name>
<proteinExistence type="predicted"/>
<feature type="region of interest" description="Disordered" evidence="1">
    <location>
        <begin position="498"/>
        <end position="542"/>
    </location>
</feature>
<evidence type="ECO:0000313" key="2">
    <source>
        <dbReference type="EMBL" id="CAG7726964.1"/>
    </source>
</evidence>
<dbReference type="Proteomes" id="UP000708208">
    <property type="component" value="Unassembled WGS sequence"/>
</dbReference>
<dbReference type="GO" id="GO:0016592">
    <property type="term" value="C:mediator complex"/>
    <property type="evidence" value="ECO:0007669"/>
    <property type="project" value="TreeGrafter"/>
</dbReference>
<feature type="region of interest" description="Disordered" evidence="1">
    <location>
        <begin position="317"/>
        <end position="411"/>
    </location>
</feature>
<feature type="compositionally biased region" description="Low complexity" evidence="1">
    <location>
        <begin position="233"/>
        <end position="254"/>
    </location>
</feature>
<evidence type="ECO:0008006" key="4">
    <source>
        <dbReference type="Google" id="ProtNLM"/>
    </source>
</evidence>
<dbReference type="PANTHER" id="PTHR12881:SF10">
    <property type="entry name" value="MEDIATOR OF RNA POLYMERASE II TRANSCRIPTION SUBUNIT 1"/>
    <property type="match status" value="1"/>
</dbReference>
<comment type="caution">
    <text evidence="2">The sequence shown here is derived from an EMBL/GenBank/DDBJ whole genome shotgun (WGS) entry which is preliminary data.</text>
</comment>